<gene>
    <name evidence="1" type="ORF">GGQ65_007017</name>
</gene>
<comment type="caution">
    <text evidence="1">The sequence shown here is derived from an EMBL/GenBank/DDBJ whole genome shotgun (WGS) entry which is preliminary data.</text>
</comment>
<name>A0A7W6FMW1_9HYPH</name>
<accession>A0A7W6FMW1</accession>
<sequence length="76" mass="8573">MVDCGLAPSVKTKDWLRGDLFSTFQRGNMHVPGFFPHSARIPALARLEQVPEKDGTWVGGLSALQQMRKLRRPRLV</sequence>
<evidence type="ECO:0000313" key="2">
    <source>
        <dbReference type="Proteomes" id="UP000545490"/>
    </source>
</evidence>
<proteinExistence type="predicted"/>
<organism evidence="1 2">
    <name type="scientific">Rhizobium fabae</name>
    <dbReference type="NCBI Taxonomy" id="573179"/>
    <lineage>
        <taxon>Bacteria</taxon>
        <taxon>Pseudomonadati</taxon>
        <taxon>Pseudomonadota</taxon>
        <taxon>Alphaproteobacteria</taxon>
        <taxon>Hyphomicrobiales</taxon>
        <taxon>Rhizobiaceae</taxon>
        <taxon>Rhizobium/Agrobacterium group</taxon>
        <taxon>Rhizobium</taxon>
    </lineage>
</organism>
<reference evidence="1 2" key="1">
    <citation type="submission" date="2020-08" db="EMBL/GenBank/DDBJ databases">
        <title>Genomic Encyclopedia of Type Strains, Phase IV (KMG-IV): sequencing the most valuable type-strain genomes for metagenomic binning, comparative biology and taxonomic classification.</title>
        <authorList>
            <person name="Goeker M."/>
        </authorList>
    </citation>
    <scope>NUCLEOTIDE SEQUENCE [LARGE SCALE GENOMIC DNA]</scope>
    <source>
        <strain evidence="1 2">DSM 19331</strain>
    </source>
</reference>
<protein>
    <submittedName>
        <fullName evidence="1">Uncharacterized protein</fullName>
    </submittedName>
</protein>
<dbReference type="AlphaFoldDB" id="A0A7W6FMW1"/>
<evidence type="ECO:0000313" key="1">
    <source>
        <dbReference type="EMBL" id="MBB3919670.1"/>
    </source>
</evidence>
<dbReference type="Proteomes" id="UP000545490">
    <property type="component" value="Unassembled WGS sequence"/>
</dbReference>
<dbReference type="EMBL" id="JACIDG010000032">
    <property type="protein sequence ID" value="MBB3919670.1"/>
    <property type="molecule type" value="Genomic_DNA"/>
</dbReference>